<dbReference type="InterPro" id="IPR010089">
    <property type="entry name" value="Flavoprotein_WrbA-like"/>
</dbReference>
<dbReference type="AlphaFoldDB" id="A0A8H7F8W9"/>
<dbReference type="Proteomes" id="UP000629468">
    <property type="component" value="Unassembled WGS sequence"/>
</dbReference>
<dbReference type="GO" id="GO:0003955">
    <property type="term" value="F:NAD(P)H dehydrogenase (quinone) activity"/>
    <property type="evidence" value="ECO:0007669"/>
    <property type="project" value="InterPro"/>
</dbReference>
<dbReference type="SUPFAM" id="SSF52218">
    <property type="entry name" value="Flavoproteins"/>
    <property type="match status" value="1"/>
</dbReference>
<proteinExistence type="inferred from homology"/>
<gene>
    <name evidence="3" type="ORF">Agabi119p4_2145</name>
</gene>
<evidence type="ECO:0000313" key="4">
    <source>
        <dbReference type="Proteomes" id="UP000629468"/>
    </source>
</evidence>
<evidence type="ECO:0000313" key="3">
    <source>
        <dbReference type="EMBL" id="KAF7782769.1"/>
    </source>
</evidence>
<dbReference type="NCBIfam" id="NF002999">
    <property type="entry name" value="PRK03767.1"/>
    <property type="match status" value="1"/>
</dbReference>
<feature type="domain" description="Flavodoxin-like" evidence="2">
    <location>
        <begin position="6"/>
        <end position="194"/>
    </location>
</feature>
<dbReference type="FunFam" id="3.40.50.360:FF:000001">
    <property type="entry name" value="NAD(P)H dehydrogenase (Quinone) FQR1-like"/>
    <property type="match status" value="1"/>
</dbReference>
<dbReference type="Pfam" id="PF03358">
    <property type="entry name" value="FMN_red"/>
    <property type="match status" value="1"/>
</dbReference>
<dbReference type="PROSITE" id="PS50902">
    <property type="entry name" value="FLAVODOXIN_LIKE"/>
    <property type="match status" value="1"/>
</dbReference>
<dbReference type="InterPro" id="IPR008254">
    <property type="entry name" value="Flavodoxin/NO_synth"/>
</dbReference>
<accession>A0A8H7F8W9</accession>
<sequence length="203" mass="21721">MSPPKVAIIIYSLYGNISQMAEAVKAGIVSAGGNAQIFQVPETLSEEYLASINAAPKPDYPIATPEILTTVDAFLLGIPTRHGIMPAPWKAFWDATGGLWVNGDLADKYAGIFVSTDTPNGGQETTVMTTLTALAHHGINYVPFGYSRAFAEMTSFEMIRGGSAWGAGTYSGIDGSRTPNKLEVTIAEKQGHAFWKTISKVNF</sequence>
<dbReference type="PANTHER" id="PTHR30546:SF23">
    <property type="entry name" value="FLAVOPROTEIN-LIKE PROTEIN YCP4-RELATED"/>
    <property type="match status" value="1"/>
</dbReference>
<dbReference type="EMBL" id="JABXXO010000003">
    <property type="protein sequence ID" value="KAF7782769.1"/>
    <property type="molecule type" value="Genomic_DNA"/>
</dbReference>
<reference evidence="3 4" key="1">
    <citation type="journal article" name="Sci. Rep.">
        <title>Telomere-to-telomere assembled and centromere annotated genomes of the two main subspecies of the button mushroom Agaricus bisporus reveal especially polymorphic chromosome ends.</title>
        <authorList>
            <person name="Sonnenberg A.S.M."/>
            <person name="Sedaghat-Telgerd N."/>
            <person name="Lavrijssen B."/>
            <person name="Ohm R.A."/>
            <person name="Hendrickx P.M."/>
            <person name="Scholtmeijer K."/>
            <person name="Baars J.J.P."/>
            <person name="van Peer A."/>
        </authorList>
    </citation>
    <scope>NUCLEOTIDE SEQUENCE [LARGE SCALE GENOMIC DNA]</scope>
    <source>
        <strain evidence="3 4">H119_p4</strain>
    </source>
</reference>
<evidence type="ECO:0000256" key="1">
    <source>
        <dbReference type="ARBA" id="ARBA00006961"/>
    </source>
</evidence>
<comment type="caution">
    <text evidence="3">The sequence shown here is derived from an EMBL/GenBank/DDBJ whole genome shotgun (WGS) entry which is preliminary data.</text>
</comment>
<comment type="similarity">
    <text evidence="1">Belongs to the WrbA family.</text>
</comment>
<dbReference type="InterPro" id="IPR029039">
    <property type="entry name" value="Flavoprotein-like_sf"/>
</dbReference>
<name>A0A8H7F8W9_AGABI</name>
<dbReference type="Gene3D" id="3.40.50.360">
    <property type="match status" value="1"/>
</dbReference>
<protein>
    <submittedName>
        <fullName evidence="3">CAZyme family AA6</fullName>
    </submittedName>
</protein>
<organism evidence="3 4">
    <name type="scientific">Agaricus bisporus var. burnettii</name>
    <dbReference type="NCBI Taxonomy" id="192524"/>
    <lineage>
        <taxon>Eukaryota</taxon>
        <taxon>Fungi</taxon>
        <taxon>Dikarya</taxon>
        <taxon>Basidiomycota</taxon>
        <taxon>Agaricomycotina</taxon>
        <taxon>Agaricomycetes</taxon>
        <taxon>Agaricomycetidae</taxon>
        <taxon>Agaricales</taxon>
        <taxon>Agaricineae</taxon>
        <taxon>Agaricaceae</taxon>
        <taxon>Agaricus</taxon>
    </lineage>
</organism>
<evidence type="ECO:0000259" key="2">
    <source>
        <dbReference type="PROSITE" id="PS50902"/>
    </source>
</evidence>
<dbReference type="InterPro" id="IPR005025">
    <property type="entry name" value="FMN_Rdtase-like_dom"/>
</dbReference>
<dbReference type="GO" id="GO:0010181">
    <property type="term" value="F:FMN binding"/>
    <property type="evidence" value="ECO:0007669"/>
    <property type="project" value="InterPro"/>
</dbReference>
<dbReference type="NCBIfam" id="TIGR01755">
    <property type="entry name" value="flav_wrbA"/>
    <property type="match status" value="1"/>
</dbReference>
<dbReference type="GO" id="GO:0016020">
    <property type="term" value="C:membrane"/>
    <property type="evidence" value="ECO:0007669"/>
    <property type="project" value="TreeGrafter"/>
</dbReference>
<dbReference type="PANTHER" id="PTHR30546">
    <property type="entry name" value="FLAVODOXIN-RELATED PROTEIN WRBA-RELATED"/>
    <property type="match status" value="1"/>
</dbReference>